<evidence type="ECO:0000256" key="2">
    <source>
        <dbReference type="ARBA" id="ARBA00022803"/>
    </source>
</evidence>
<dbReference type="EMBL" id="MRTP01000001">
    <property type="protein sequence ID" value="OMF57544.1"/>
    <property type="molecule type" value="Genomic_DNA"/>
</dbReference>
<dbReference type="AlphaFoldDB" id="A0A1R1F0G0"/>
<dbReference type="Pfam" id="PF13181">
    <property type="entry name" value="TPR_8"/>
    <property type="match status" value="1"/>
</dbReference>
<dbReference type="InterPro" id="IPR051012">
    <property type="entry name" value="CellSynth/LPSAsmb/PSIAsmb"/>
</dbReference>
<keyword evidence="2 3" id="KW-0802">TPR repeat</keyword>
<feature type="repeat" description="TPR" evidence="3">
    <location>
        <begin position="68"/>
        <end position="101"/>
    </location>
</feature>
<dbReference type="SMART" id="SM00028">
    <property type="entry name" value="TPR"/>
    <property type="match status" value="4"/>
</dbReference>
<dbReference type="PANTHER" id="PTHR45586:SF1">
    <property type="entry name" value="LIPOPOLYSACCHARIDE ASSEMBLY PROTEIN B"/>
    <property type="match status" value="1"/>
</dbReference>
<proteinExistence type="predicted"/>
<accession>A0A1R1F0G0</accession>
<name>A0A1R1F0G0_9BACL</name>
<keyword evidence="1" id="KW-0677">Repeat</keyword>
<evidence type="ECO:0000256" key="1">
    <source>
        <dbReference type="ARBA" id="ARBA00022737"/>
    </source>
</evidence>
<evidence type="ECO:0000313" key="4">
    <source>
        <dbReference type="EMBL" id="OMF57544.1"/>
    </source>
</evidence>
<sequence>MNTNQRAIACLEQNKYDEALALFKQAVEESRDVQSLTNLAWIYVHEEEDHEAALALLQEVIALKPASYFPYNLLGEVYIVMEKWPEASDILARSLAIQPSEEAYNNLAIARYHLGDIQSAADYFQRSAQPSDYAMYSHIKCLIELGRVEEAKRKLDAFSEEDEEFVGQVEMAELYVELGSFEQAVEWFEKGWKLYWKTPDWVSRFVYALLKINKVARAHEVLSEVIQQKAEDIRDADKEAFDDDWTEDEKAEYIQKLAEEQMAYEGLLQRISAGYIPPMKYDTSLRSGCYLFGCERHQHPEYYE</sequence>
<dbReference type="Proteomes" id="UP000187172">
    <property type="component" value="Unassembled WGS sequence"/>
</dbReference>
<organism evidence="4 5">
    <name type="scientific">Paenibacillus rhizosphaerae</name>
    <dbReference type="NCBI Taxonomy" id="297318"/>
    <lineage>
        <taxon>Bacteria</taxon>
        <taxon>Bacillati</taxon>
        <taxon>Bacillota</taxon>
        <taxon>Bacilli</taxon>
        <taxon>Bacillales</taxon>
        <taxon>Paenibacillaceae</taxon>
        <taxon>Paenibacillus</taxon>
    </lineage>
</organism>
<dbReference type="InterPro" id="IPR019734">
    <property type="entry name" value="TPR_rpt"/>
</dbReference>
<dbReference type="PROSITE" id="PS50005">
    <property type="entry name" value="TPR"/>
    <property type="match status" value="1"/>
</dbReference>
<dbReference type="InterPro" id="IPR011990">
    <property type="entry name" value="TPR-like_helical_dom_sf"/>
</dbReference>
<dbReference type="Pfam" id="PF14559">
    <property type="entry name" value="TPR_19"/>
    <property type="match status" value="1"/>
</dbReference>
<dbReference type="RefSeq" id="WP_076165480.1">
    <property type="nucleotide sequence ID" value="NZ_MRTP01000001.1"/>
</dbReference>
<dbReference type="Gene3D" id="1.25.40.10">
    <property type="entry name" value="Tetratricopeptide repeat domain"/>
    <property type="match status" value="3"/>
</dbReference>
<reference evidence="4 5" key="1">
    <citation type="submission" date="2016-11" db="EMBL/GenBank/DDBJ databases">
        <title>Paenibacillus species isolates.</title>
        <authorList>
            <person name="Beno S.M."/>
        </authorList>
    </citation>
    <scope>NUCLEOTIDE SEQUENCE [LARGE SCALE GENOMIC DNA]</scope>
    <source>
        <strain evidence="4 5">FSL R5-0378</strain>
    </source>
</reference>
<dbReference type="STRING" id="297318.BK138_02800"/>
<gene>
    <name evidence="4" type="ORF">BK138_02800</name>
</gene>
<evidence type="ECO:0008006" key="6">
    <source>
        <dbReference type="Google" id="ProtNLM"/>
    </source>
</evidence>
<evidence type="ECO:0000313" key="5">
    <source>
        <dbReference type="Proteomes" id="UP000187172"/>
    </source>
</evidence>
<protein>
    <recommendedName>
        <fullName evidence="6">Tetratricopeptide repeat protein</fullName>
    </recommendedName>
</protein>
<evidence type="ECO:0000256" key="3">
    <source>
        <dbReference type="PROSITE-ProRule" id="PRU00339"/>
    </source>
</evidence>
<keyword evidence="5" id="KW-1185">Reference proteome</keyword>
<comment type="caution">
    <text evidence="4">The sequence shown here is derived from an EMBL/GenBank/DDBJ whole genome shotgun (WGS) entry which is preliminary data.</text>
</comment>
<dbReference type="PANTHER" id="PTHR45586">
    <property type="entry name" value="TPR REPEAT-CONTAINING PROTEIN PA4667"/>
    <property type="match status" value="1"/>
</dbReference>
<dbReference type="SUPFAM" id="SSF48452">
    <property type="entry name" value="TPR-like"/>
    <property type="match status" value="2"/>
</dbReference>